<organism evidence="3 4">
    <name type="scientific">Funneliformis caledonium</name>
    <dbReference type="NCBI Taxonomy" id="1117310"/>
    <lineage>
        <taxon>Eukaryota</taxon>
        <taxon>Fungi</taxon>
        <taxon>Fungi incertae sedis</taxon>
        <taxon>Mucoromycota</taxon>
        <taxon>Glomeromycotina</taxon>
        <taxon>Glomeromycetes</taxon>
        <taxon>Glomerales</taxon>
        <taxon>Glomeraceae</taxon>
        <taxon>Funneliformis</taxon>
    </lineage>
</organism>
<feature type="domain" description="MIR" evidence="2">
    <location>
        <begin position="154"/>
        <end position="209"/>
    </location>
</feature>
<dbReference type="Gene3D" id="2.80.10.50">
    <property type="match status" value="1"/>
</dbReference>
<evidence type="ECO:0000256" key="1">
    <source>
        <dbReference type="ARBA" id="ARBA00022737"/>
    </source>
</evidence>
<evidence type="ECO:0000313" key="3">
    <source>
        <dbReference type="EMBL" id="CAG8525529.1"/>
    </source>
</evidence>
<sequence length="320" mass="37272">MSLIKYDGNVHPDEWINDIQNYYTFNAACKYGYNINSLVDDATIKLPSENYGIEELRKIFKEDISFSIFKNANKRKLQLLKYIPEREGGDTLKFISNFRKLCYNAEIDLEKQKKYLYQSLPNSYFMTEFFKRRETINSTNELIKGFEEIIIDESNLIKNESIVALKHVATGRYLSSIEGICYTTGSKYQAVFPSNLELESNGLWIIKVHNPHFDNKELASYTNNTALSFQHKSSDKFLGISCNLYRSTYHKSPSTEHTEGYLKSNDVINLSTIDVNGKEQILRSHDFQFTIKNDTFQEVVCHNERLRGNDKWCIELIKQC</sequence>
<evidence type="ECO:0000313" key="4">
    <source>
        <dbReference type="Proteomes" id="UP000789570"/>
    </source>
</evidence>
<gene>
    <name evidence="3" type="ORF">FCALED_LOCUS4917</name>
</gene>
<dbReference type="InterPro" id="IPR036300">
    <property type="entry name" value="MIR_dom_sf"/>
</dbReference>
<dbReference type="Proteomes" id="UP000789570">
    <property type="component" value="Unassembled WGS sequence"/>
</dbReference>
<keyword evidence="1" id="KW-0677">Repeat</keyword>
<evidence type="ECO:0000259" key="2">
    <source>
        <dbReference type="PROSITE" id="PS50919"/>
    </source>
</evidence>
<dbReference type="CDD" id="cd23263">
    <property type="entry name" value="beta-trefoil_MIR"/>
    <property type="match status" value="1"/>
</dbReference>
<comment type="caution">
    <text evidence="3">The sequence shown here is derived from an EMBL/GenBank/DDBJ whole genome shotgun (WGS) entry which is preliminary data.</text>
</comment>
<reference evidence="3" key="1">
    <citation type="submission" date="2021-06" db="EMBL/GenBank/DDBJ databases">
        <authorList>
            <person name="Kallberg Y."/>
            <person name="Tangrot J."/>
            <person name="Rosling A."/>
        </authorList>
    </citation>
    <scope>NUCLEOTIDE SEQUENCE</scope>
    <source>
        <strain evidence="3">UK204</strain>
    </source>
</reference>
<protein>
    <submittedName>
        <fullName evidence="3">8881_t:CDS:1</fullName>
    </submittedName>
</protein>
<dbReference type="SUPFAM" id="SSF82109">
    <property type="entry name" value="MIR domain"/>
    <property type="match status" value="1"/>
</dbReference>
<dbReference type="OrthoDB" id="2312952at2759"/>
<keyword evidence="4" id="KW-1185">Reference proteome</keyword>
<name>A0A9N9FD05_9GLOM</name>
<dbReference type="PROSITE" id="PS50919">
    <property type="entry name" value="MIR"/>
    <property type="match status" value="1"/>
</dbReference>
<dbReference type="EMBL" id="CAJVPQ010000996">
    <property type="protein sequence ID" value="CAG8525529.1"/>
    <property type="molecule type" value="Genomic_DNA"/>
</dbReference>
<dbReference type="AlphaFoldDB" id="A0A9N9FD05"/>
<accession>A0A9N9FD05</accession>
<dbReference type="InterPro" id="IPR016093">
    <property type="entry name" value="MIR_motif"/>
</dbReference>
<proteinExistence type="predicted"/>